<evidence type="ECO:0008006" key="12">
    <source>
        <dbReference type="Google" id="ProtNLM"/>
    </source>
</evidence>
<keyword evidence="2" id="KW-0349">Heme</keyword>
<evidence type="ECO:0000256" key="6">
    <source>
        <dbReference type="ARBA" id="ARBA00023002"/>
    </source>
</evidence>
<dbReference type="GO" id="GO:0016705">
    <property type="term" value="F:oxidoreductase activity, acting on paired donors, with incorporation or reduction of molecular oxygen"/>
    <property type="evidence" value="ECO:0007669"/>
    <property type="project" value="InterPro"/>
</dbReference>
<comment type="caution">
    <text evidence="10">The sequence shown here is derived from an EMBL/GenBank/DDBJ whole genome shotgun (WGS) entry which is preliminary data.</text>
</comment>
<comment type="subcellular location">
    <subcellularLocation>
        <location evidence="1">Membrane</location>
        <topology evidence="1">Single-pass membrane protein</topology>
    </subcellularLocation>
</comment>
<reference evidence="10" key="1">
    <citation type="journal article" date="2020" name="bioRxiv">
        <title>Hybrid origin of Populus tomentosa Carr. identified through genome sequencing and phylogenomic analysis.</title>
        <authorList>
            <person name="An X."/>
            <person name="Gao K."/>
            <person name="Chen Z."/>
            <person name="Li J."/>
            <person name="Yang X."/>
            <person name="Yang X."/>
            <person name="Zhou J."/>
            <person name="Guo T."/>
            <person name="Zhao T."/>
            <person name="Huang S."/>
            <person name="Miao D."/>
            <person name="Khan W.U."/>
            <person name="Rao P."/>
            <person name="Ye M."/>
            <person name="Lei B."/>
            <person name="Liao W."/>
            <person name="Wang J."/>
            <person name="Ji L."/>
            <person name="Li Y."/>
            <person name="Guo B."/>
            <person name="Mustafa N.S."/>
            <person name="Li S."/>
            <person name="Yun Q."/>
            <person name="Keller S.R."/>
            <person name="Mao J."/>
            <person name="Zhang R."/>
            <person name="Strauss S.H."/>
        </authorList>
    </citation>
    <scope>NUCLEOTIDE SEQUENCE</scope>
    <source>
        <strain evidence="10">GM15</strain>
        <tissue evidence="10">Leaf</tissue>
    </source>
</reference>
<evidence type="ECO:0000256" key="4">
    <source>
        <dbReference type="ARBA" id="ARBA00022723"/>
    </source>
</evidence>
<evidence type="ECO:0000313" key="10">
    <source>
        <dbReference type="EMBL" id="KAG6742766.1"/>
    </source>
</evidence>
<keyword evidence="5" id="KW-1133">Transmembrane helix</keyword>
<accession>A0A8X7Y1P0</accession>
<evidence type="ECO:0000256" key="7">
    <source>
        <dbReference type="ARBA" id="ARBA00023004"/>
    </source>
</evidence>
<evidence type="ECO:0000313" key="11">
    <source>
        <dbReference type="Proteomes" id="UP000886885"/>
    </source>
</evidence>
<name>A0A8X7Y1P0_POPTO</name>
<dbReference type="GO" id="GO:0005506">
    <property type="term" value="F:iron ion binding"/>
    <property type="evidence" value="ECO:0007669"/>
    <property type="project" value="InterPro"/>
</dbReference>
<keyword evidence="4" id="KW-0479">Metal-binding</keyword>
<evidence type="ECO:0000256" key="9">
    <source>
        <dbReference type="ARBA" id="ARBA00023136"/>
    </source>
</evidence>
<evidence type="ECO:0000256" key="2">
    <source>
        <dbReference type="ARBA" id="ARBA00022617"/>
    </source>
</evidence>
<dbReference type="Pfam" id="PF00067">
    <property type="entry name" value="p450"/>
    <property type="match status" value="1"/>
</dbReference>
<keyword evidence="9" id="KW-0472">Membrane</keyword>
<dbReference type="GO" id="GO:0016020">
    <property type="term" value="C:membrane"/>
    <property type="evidence" value="ECO:0007669"/>
    <property type="project" value="UniProtKB-SubCell"/>
</dbReference>
<dbReference type="OrthoDB" id="860787at2759"/>
<dbReference type="InterPro" id="IPR050651">
    <property type="entry name" value="Plant_Cytochrome_P450_Monoox"/>
</dbReference>
<protein>
    <recommendedName>
        <fullName evidence="12">Cytochrome P450</fullName>
    </recommendedName>
</protein>
<keyword evidence="11" id="KW-1185">Reference proteome</keyword>
<dbReference type="Proteomes" id="UP000886885">
    <property type="component" value="Chromosome 17A"/>
</dbReference>
<evidence type="ECO:0000256" key="8">
    <source>
        <dbReference type="ARBA" id="ARBA00023033"/>
    </source>
</evidence>
<keyword evidence="3" id="KW-0812">Transmembrane</keyword>
<gene>
    <name evidence="10" type="ORF">POTOM_053705</name>
</gene>
<evidence type="ECO:0000256" key="1">
    <source>
        <dbReference type="ARBA" id="ARBA00004167"/>
    </source>
</evidence>
<keyword evidence="7" id="KW-0408">Iron</keyword>
<dbReference type="PANTHER" id="PTHR47947:SF1">
    <property type="entry name" value="CYTOCHROME P450 82E3"/>
    <property type="match status" value="1"/>
</dbReference>
<dbReference type="GO" id="GO:0004497">
    <property type="term" value="F:monooxygenase activity"/>
    <property type="evidence" value="ECO:0007669"/>
    <property type="project" value="UniProtKB-KW"/>
</dbReference>
<keyword evidence="8" id="KW-0503">Monooxygenase</keyword>
<evidence type="ECO:0000256" key="3">
    <source>
        <dbReference type="ARBA" id="ARBA00022692"/>
    </source>
</evidence>
<proteinExistence type="predicted"/>
<sequence>MTDDSNKVEDFGDVLLSTKDDCMFGHSRETIFKATAMTLILAGADTTSLTLTWISSNLLNNRRSLQLAQEEQDLKAGRGL</sequence>
<keyword evidence="6" id="KW-0560">Oxidoreductase</keyword>
<dbReference type="AlphaFoldDB" id="A0A8X7Y1P0"/>
<dbReference type="EMBL" id="JAAWWB010000033">
    <property type="protein sequence ID" value="KAG6742766.1"/>
    <property type="molecule type" value="Genomic_DNA"/>
</dbReference>
<dbReference type="GO" id="GO:0020037">
    <property type="term" value="F:heme binding"/>
    <property type="evidence" value="ECO:0007669"/>
    <property type="project" value="InterPro"/>
</dbReference>
<evidence type="ECO:0000256" key="5">
    <source>
        <dbReference type="ARBA" id="ARBA00022989"/>
    </source>
</evidence>
<organism evidence="10 11">
    <name type="scientific">Populus tomentosa</name>
    <name type="common">Chinese white poplar</name>
    <dbReference type="NCBI Taxonomy" id="118781"/>
    <lineage>
        <taxon>Eukaryota</taxon>
        <taxon>Viridiplantae</taxon>
        <taxon>Streptophyta</taxon>
        <taxon>Embryophyta</taxon>
        <taxon>Tracheophyta</taxon>
        <taxon>Spermatophyta</taxon>
        <taxon>Magnoliopsida</taxon>
        <taxon>eudicotyledons</taxon>
        <taxon>Gunneridae</taxon>
        <taxon>Pentapetalae</taxon>
        <taxon>rosids</taxon>
        <taxon>fabids</taxon>
        <taxon>Malpighiales</taxon>
        <taxon>Salicaceae</taxon>
        <taxon>Saliceae</taxon>
        <taxon>Populus</taxon>
    </lineage>
</organism>
<dbReference type="InterPro" id="IPR001128">
    <property type="entry name" value="Cyt_P450"/>
</dbReference>
<dbReference type="PANTHER" id="PTHR47947">
    <property type="entry name" value="CYTOCHROME P450 82C3-RELATED"/>
    <property type="match status" value="1"/>
</dbReference>